<protein>
    <submittedName>
        <fullName evidence="1">Uncharacterized protein</fullName>
    </submittedName>
</protein>
<sequence length="53" mass="5979">MRSARVLGVKLFKRLFPESSVDSFCEQWVKYTRKVRCPGACELGTCGDELLPA</sequence>
<keyword evidence="2" id="KW-1185">Reference proteome</keyword>
<name>M4C1M7_HYAAE</name>
<dbReference type="Proteomes" id="UP000011713">
    <property type="component" value="Unassembled WGS sequence"/>
</dbReference>
<accession>M4C1M7</accession>
<dbReference type="HOGENOM" id="CLU_3072775_0_0_1"/>
<organism evidence="1 2">
    <name type="scientific">Hyaloperonospora arabidopsidis (strain Emoy2)</name>
    <name type="common">Downy mildew agent</name>
    <name type="synonym">Peronospora arabidopsidis</name>
    <dbReference type="NCBI Taxonomy" id="559515"/>
    <lineage>
        <taxon>Eukaryota</taxon>
        <taxon>Sar</taxon>
        <taxon>Stramenopiles</taxon>
        <taxon>Oomycota</taxon>
        <taxon>Peronosporomycetes</taxon>
        <taxon>Peronosporales</taxon>
        <taxon>Peronosporaceae</taxon>
        <taxon>Hyaloperonospora</taxon>
    </lineage>
</organism>
<dbReference type="EnsemblProtists" id="HpaT812977">
    <property type="protein sequence ID" value="HpaP812977"/>
    <property type="gene ID" value="HpaG812977"/>
</dbReference>
<evidence type="ECO:0000313" key="2">
    <source>
        <dbReference type="Proteomes" id="UP000011713"/>
    </source>
</evidence>
<dbReference type="VEuPathDB" id="FungiDB:HpaG812977"/>
<dbReference type="InParanoid" id="M4C1M7"/>
<dbReference type="EMBL" id="JH598099">
    <property type="status" value="NOT_ANNOTATED_CDS"/>
    <property type="molecule type" value="Genomic_DNA"/>
</dbReference>
<reference evidence="1" key="2">
    <citation type="submission" date="2015-06" db="UniProtKB">
        <authorList>
            <consortium name="EnsemblProtists"/>
        </authorList>
    </citation>
    <scope>IDENTIFICATION</scope>
    <source>
        <strain evidence="1">Emoy2</strain>
    </source>
</reference>
<proteinExistence type="predicted"/>
<evidence type="ECO:0000313" key="1">
    <source>
        <dbReference type="EnsemblProtists" id="HpaP812977"/>
    </source>
</evidence>
<dbReference type="AlphaFoldDB" id="M4C1M7"/>
<reference evidence="2" key="1">
    <citation type="journal article" date="2010" name="Science">
        <title>Signatures of adaptation to obligate biotrophy in the Hyaloperonospora arabidopsidis genome.</title>
        <authorList>
            <person name="Baxter L."/>
            <person name="Tripathy S."/>
            <person name="Ishaque N."/>
            <person name="Boot N."/>
            <person name="Cabral A."/>
            <person name="Kemen E."/>
            <person name="Thines M."/>
            <person name="Ah-Fong A."/>
            <person name="Anderson R."/>
            <person name="Badejoko W."/>
            <person name="Bittner-Eddy P."/>
            <person name="Boore J.L."/>
            <person name="Chibucos M.C."/>
            <person name="Coates M."/>
            <person name="Dehal P."/>
            <person name="Delehaunty K."/>
            <person name="Dong S."/>
            <person name="Downton P."/>
            <person name="Dumas B."/>
            <person name="Fabro G."/>
            <person name="Fronick C."/>
            <person name="Fuerstenberg S.I."/>
            <person name="Fulton L."/>
            <person name="Gaulin E."/>
            <person name="Govers F."/>
            <person name="Hughes L."/>
            <person name="Humphray S."/>
            <person name="Jiang R.H."/>
            <person name="Judelson H."/>
            <person name="Kamoun S."/>
            <person name="Kyung K."/>
            <person name="Meijer H."/>
            <person name="Minx P."/>
            <person name="Morris P."/>
            <person name="Nelson J."/>
            <person name="Phuntumart V."/>
            <person name="Qutob D."/>
            <person name="Rehmany A."/>
            <person name="Rougon-Cardoso A."/>
            <person name="Ryden P."/>
            <person name="Torto-Alalibo T."/>
            <person name="Studholme D."/>
            <person name="Wang Y."/>
            <person name="Win J."/>
            <person name="Wood J."/>
            <person name="Clifton S.W."/>
            <person name="Rogers J."/>
            <person name="Van den Ackerveken G."/>
            <person name="Jones J.D."/>
            <person name="McDowell J.M."/>
            <person name="Beynon J."/>
            <person name="Tyler B.M."/>
        </authorList>
    </citation>
    <scope>NUCLEOTIDE SEQUENCE [LARGE SCALE GENOMIC DNA]</scope>
    <source>
        <strain evidence="2">Emoy2</strain>
    </source>
</reference>